<organism evidence="1 2">
    <name type="scientific">Atta colombica</name>
    <dbReference type="NCBI Taxonomy" id="520822"/>
    <lineage>
        <taxon>Eukaryota</taxon>
        <taxon>Metazoa</taxon>
        <taxon>Ecdysozoa</taxon>
        <taxon>Arthropoda</taxon>
        <taxon>Hexapoda</taxon>
        <taxon>Insecta</taxon>
        <taxon>Pterygota</taxon>
        <taxon>Neoptera</taxon>
        <taxon>Endopterygota</taxon>
        <taxon>Hymenoptera</taxon>
        <taxon>Apocrita</taxon>
        <taxon>Aculeata</taxon>
        <taxon>Formicoidea</taxon>
        <taxon>Formicidae</taxon>
        <taxon>Myrmicinae</taxon>
        <taxon>Atta</taxon>
    </lineage>
</organism>
<accession>A0A195BVG8</accession>
<dbReference type="EMBL" id="KQ976406">
    <property type="protein sequence ID" value="KYM91650.1"/>
    <property type="molecule type" value="Genomic_DNA"/>
</dbReference>
<dbReference type="AlphaFoldDB" id="A0A195BVG8"/>
<keyword evidence="2" id="KW-1185">Reference proteome</keyword>
<dbReference type="Proteomes" id="UP000078540">
    <property type="component" value="Unassembled WGS sequence"/>
</dbReference>
<proteinExistence type="predicted"/>
<protein>
    <recommendedName>
        <fullName evidence="3">Histone-lysine N-methyltransferase SETMAR</fullName>
    </recommendedName>
</protein>
<evidence type="ECO:0000313" key="2">
    <source>
        <dbReference type="Proteomes" id="UP000078540"/>
    </source>
</evidence>
<reference evidence="1 2" key="1">
    <citation type="submission" date="2015-09" db="EMBL/GenBank/DDBJ databases">
        <title>Atta colombica WGS genome.</title>
        <authorList>
            <person name="Nygaard S."/>
            <person name="Hu H."/>
            <person name="Boomsma J."/>
            <person name="Zhang G."/>
        </authorList>
    </citation>
    <scope>NUCLEOTIDE SEQUENCE [LARGE SCALE GENOMIC DNA]</scope>
    <source>
        <strain evidence="1">Treedump-2</strain>
        <tissue evidence="1">Whole body</tissue>
    </source>
</reference>
<sequence>MRKKVLFHQDNAPSHKSTVAMIKLMLKVRKRVGHRFRLDALLIDTPGAALSGPRAAKPTVRSTSRTNKFCTSLF</sequence>
<name>A0A195BVG8_9HYME</name>
<gene>
    <name evidence="1" type="ORF">ALC53_01407</name>
</gene>
<evidence type="ECO:0008006" key="3">
    <source>
        <dbReference type="Google" id="ProtNLM"/>
    </source>
</evidence>
<evidence type="ECO:0000313" key="1">
    <source>
        <dbReference type="EMBL" id="KYM91650.1"/>
    </source>
</evidence>